<dbReference type="SUPFAM" id="SSF51735">
    <property type="entry name" value="NAD(P)-binding Rossmann-fold domains"/>
    <property type="match status" value="1"/>
</dbReference>
<dbReference type="Gene3D" id="3.40.50.720">
    <property type="entry name" value="NAD(P)-binding Rossmann-like Domain"/>
    <property type="match status" value="1"/>
</dbReference>
<protein>
    <recommendedName>
        <fullName evidence="4">Epimerase family protein</fullName>
    </recommendedName>
</protein>
<dbReference type="InterPro" id="IPR010099">
    <property type="entry name" value="SDR39U1"/>
</dbReference>
<dbReference type="InterPro" id="IPR013549">
    <property type="entry name" value="DUF1731"/>
</dbReference>
<dbReference type="PANTHER" id="PTHR11092:SF0">
    <property type="entry name" value="EPIMERASE FAMILY PROTEIN SDR39U1"/>
    <property type="match status" value="1"/>
</dbReference>
<dbReference type="InterPro" id="IPR001509">
    <property type="entry name" value="Epimerase_deHydtase"/>
</dbReference>
<comment type="caution">
    <text evidence="3">The sequence shown here is derived from an EMBL/GenBank/DDBJ whole genome shotgun (WGS) entry which is preliminary data.</text>
</comment>
<name>E6QW14_9ZZZZ</name>
<organism evidence="3">
    <name type="scientific">mine drainage metagenome</name>
    <dbReference type="NCBI Taxonomy" id="410659"/>
    <lineage>
        <taxon>unclassified sequences</taxon>
        <taxon>metagenomes</taxon>
        <taxon>ecological metagenomes</taxon>
    </lineage>
</organism>
<feature type="domain" description="DUF1731" evidence="2">
    <location>
        <begin position="252"/>
        <end position="296"/>
    </location>
</feature>
<dbReference type="PANTHER" id="PTHR11092">
    <property type="entry name" value="SUGAR NUCLEOTIDE EPIMERASE RELATED"/>
    <property type="match status" value="1"/>
</dbReference>
<dbReference type="Pfam" id="PF01370">
    <property type="entry name" value="Epimerase"/>
    <property type="match status" value="1"/>
</dbReference>
<dbReference type="InterPro" id="IPR036291">
    <property type="entry name" value="NAD(P)-bd_dom_sf"/>
</dbReference>
<dbReference type="NCBIfam" id="TIGR01777">
    <property type="entry name" value="yfcH"/>
    <property type="match status" value="1"/>
</dbReference>
<dbReference type="CDD" id="cd05242">
    <property type="entry name" value="SDR_a8"/>
    <property type="match status" value="1"/>
</dbReference>
<dbReference type="Pfam" id="PF08338">
    <property type="entry name" value="DUF1731"/>
    <property type="match status" value="1"/>
</dbReference>
<evidence type="ECO:0000259" key="2">
    <source>
        <dbReference type="Pfam" id="PF08338"/>
    </source>
</evidence>
<evidence type="ECO:0000313" key="3">
    <source>
        <dbReference type="EMBL" id="CBI11437.1"/>
    </source>
</evidence>
<reference evidence="3" key="1">
    <citation type="submission" date="2009-10" db="EMBL/GenBank/DDBJ databases">
        <title>Diversity of trophic interactions inside an arsenic-rich microbial ecosystem.</title>
        <authorList>
            <person name="Bertin P.N."/>
            <person name="Heinrich-Salmeron A."/>
            <person name="Pelletier E."/>
            <person name="Goulhen-Chollet F."/>
            <person name="Arsene-Ploetze F."/>
            <person name="Gallien S."/>
            <person name="Calteau A."/>
            <person name="Vallenet D."/>
            <person name="Casiot C."/>
            <person name="Chane-Woon-Ming B."/>
            <person name="Giloteaux L."/>
            <person name="Barakat M."/>
            <person name="Bonnefoy V."/>
            <person name="Bruneel O."/>
            <person name="Chandler M."/>
            <person name="Cleiss J."/>
            <person name="Duran R."/>
            <person name="Elbaz-Poulichet F."/>
            <person name="Fonknechten N."/>
            <person name="Lauga B."/>
            <person name="Mornico D."/>
            <person name="Ortet P."/>
            <person name="Schaeffer C."/>
            <person name="Siguier P."/>
            <person name="Alexander Thil Smith A."/>
            <person name="Van Dorsselaer A."/>
            <person name="Weissenbach J."/>
            <person name="Medigue C."/>
            <person name="Le Paslier D."/>
        </authorList>
    </citation>
    <scope>NUCLEOTIDE SEQUENCE</scope>
</reference>
<evidence type="ECO:0008006" key="4">
    <source>
        <dbReference type="Google" id="ProtNLM"/>
    </source>
</evidence>
<dbReference type="AlphaFoldDB" id="E6QW14"/>
<feature type="domain" description="NAD-dependent epimerase/dehydratase" evidence="1">
    <location>
        <begin position="3"/>
        <end position="222"/>
    </location>
</feature>
<proteinExistence type="predicted"/>
<dbReference type="EMBL" id="CABR01000144">
    <property type="protein sequence ID" value="CBI11437.1"/>
    <property type="molecule type" value="Genomic_DNA"/>
</dbReference>
<gene>
    <name evidence="3" type="ORF">CARN7_2266</name>
</gene>
<sequence>MHILITGGTGLIGRQLCIALLAAGHELTVLSRKPASVPDKCGTGVHAIATLGEWHPSQIFDAVINLAGEPIADARWTDQRKRLLWASRVKLTENLVRHIASAEHKPKVLLSGSAVGYYGSRSDVALDEASNAGEDFAARLCKAWEDAAQGAAQVGVRVCLLRTGLVLGNNGGLLGRMLLPFKLGLGIRLGDGKQWMSWVHIDDYVETVLRLLHDTQASGPYNMTAPQPATNAEFTATLAKVLHRPALFVASAPLLKLAMGERACLLLEGQHVLPGKISAAGYRFQFASLADALSNLLRK</sequence>
<accession>E6QW14</accession>
<evidence type="ECO:0000259" key="1">
    <source>
        <dbReference type="Pfam" id="PF01370"/>
    </source>
</evidence>